<dbReference type="GO" id="GO:0006825">
    <property type="term" value="P:copper ion transport"/>
    <property type="evidence" value="ECO:0007669"/>
    <property type="project" value="InterPro"/>
</dbReference>
<dbReference type="CDD" id="cd00371">
    <property type="entry name" value="HMA"/>
    <property type="match status" value="1"/>
</dbReference>
<organism evidence="8 9">
    <name type="scientific">Bacillus thermozeamaize</name>
    <dbReference type="NCBI Taxonomy" id="230954"/>
    <lineage>
        <taxon>Bacteria</taxon>
        <taxon>Bacillati</taxon>
        <taxon>Bacillota</taxon>
        <taxon>Bacilli</taxon>
        <taxon>Bacillales</taxon>
        <taxon>Bacillaceae</taxon>
        <taxon>Bacillus</taxon>
    </lineage>
</organism>
<dbReference type="NCBIfam" id="TIGR00003">
    <property type="entry name" value="copper ion binding protein"/>
    <property type="match status" value="1"/>
</dbReference>
<comment type="caution">
    <text evidence="8">The sequence shown here is derived from an EMBL/GenBank/DDBJ whole genome shotgun (WGS) entry which is preliminary data.</text>
</comment>
<dbReference type="SUPFAM" id="SSF55008">
    <property type="entry name" value="HMA, heavy metal-associated domain"/>
    <property type="match status" value="1"/>
</dbReference>
<evidence type="ECO:0000256" key="3">
    <source>
        <dbReference type="ARBA" id="ARBA00022490"/>
    </source>
</evidence>
<accession>A0A1Y3PTS1</accession>
<evidence type="ECO:0000256" key="1">
    <source>
        <dbReference type="ARBA" id="ARBA00004496"/>
    </source>
</evidence>
<reference evidence="9" key="1">
    <citation type="submission" date="2016-06" db="EMBL/GenBank/DDBJ databases">
        <authorList>
            <person name="Nascimento L."/>
            <person name="Pereira R.V."/>
            <person name="Martins L.F."/>
            <person name="Quaggio R.B."/>
            <person name="Silva A.M."/>
            <person name="Setubal J.C."/>
        </authorList>
    </citation>
    <scope>NUCLEOTIDE SEQUENCE [LARGE SCALE GENOMIC DNA]</scope>
</reference>
<protein>
    <recommendedName>
        <fullName evidence="2">Copper chaperone CopZ</fullName>
    </recommendedName>
</protein>
<dbReference type="InterPro" id="IPR000428">
    <property type="entry name" value="Cu-bd"/>
</dbReference>
<dbReference type="GO" id="GO:0005507">
    <property type="term" value="F:copper ion binding"/>
    <property type="evidence" value="ECO:0007669"/>
    <property type="project" value="InterPro"/>
</dbReference>
<comment type="subcellular location">
    <subcellularLocation>
        <location evidence="1">Cytoplasm</location>
    </subcellularLocation>
</comment>
<dbReference type="PRINTS" id="PR00944">
    <property type="entry name" value="CUEXPORT"/>
</dbReference>
<dbReference type="FunFam" id="3.30.70.100:FF:000005">
    <property type="entry name" value="Copper-exporting P-type ATPase A"/>
    <property type="match status" value="1"/>
</dbReference>
<dbReference type="Gene3D" id="3.30.70.100">
    <property type="match status" value="1"/>
</dbReference>
<dbReference type="PANTHER" id="PTHR46594:SF4">
    <property type="entry name" value="P-TYPE CATION-TRANSPORTING ATPASE"/>
    <property type="match status" value="1"/>
</dbReference>
<feature type="domain" description="HMA" evidence="7">
    <location>
        <begin position="3"/>
        <end position="69"/>
    </location>
</feature>
<keyword evidence="4" id="KW-0479">Metal-binding</keyword>
<dbReference type="InterPro" id="IPR017969">
    <property type="entry name" value="Heavy-metal-associated_CS"/>
</dbReference>
<evidence type="ECO:0000256" key="4">
    <source>
        <dbReference type="ARBA" id="ARBA00022723"/>
    </source>
</evidence>
<proteinExistence type="predicted"/>
<dbReference type="AlphaFoldDB" id="A0A1Y3PTS1"/>
<sequence>MAAHVVLKVEGMTCGHCKAAVEKAVRGLNGVSSATVDLDKKTVAVDYEPGKVSTEEMKKAIAEEGYEVVGMA</sequence>
<name>A0A1Y3PTS1_9BACI</name>
<dbReference type="EMBL" id="LZRT01000010">
    <property type="protein sequence ID" value="OUM90750.1"/>
    <property type="molecule type" value="Genomic_DNA"/>
</dbReference>
<evidence type="ECO:0000256" key="6">
    <source>
        <dbReference type="ARBA" id="ARBA00023186"/>
    </source>
</evidence>
<dbReference type="Proteomes" id="UP000196475">
    <property type="component" value="Unassembled WGS sequence"/>
</dbReference>
<dbReference type="PROSITE" id="PS50846">
    <property type="entry name" value="HMA_2"/>
    <property type="match status" value="1"/>
</dbReference>
<dbReference type="InterPro" id="IPR006121">
    <property type="entry name" value="HMA_dom"/>
</dbReference>
<dbReference type="NCBIfam" id="NF033795">
    <property type="entry name" value="chaper_CopZ_Bs"/>
    <property type="match status" value="1"/>
</dbReference>
<evidence type="ECO:0000259" key="7">
    <source>
        <dbReference type="PROSITE" id="PS50846"/>
    </source>
</evidence>
<dbReference type="InterPro" id="IPR049740">
    <property type="entry name" value="CopZ"/>
</dbReference>
<keyword evidence="5" id="KW-0186">Copper</keyword>
<gene>
    <name evidence="8" type="ORF">BAA01_07160</name>
</gene>
<evidence type="ECO:0000313" key="8">
    <source>
        <dbReference type="EMBL" id="OUM90750.1"/>
    </source>
</evidence>
<dbReference type="PANTHER" id="PTHR46594">
    <property type="entry name" value="P-TYPE CATION-TRANSPORTING ATPASE"/>
    <property type="match status" value="1"/>
</dbReference>
<keyword evidence="6" id="KW-0143">Chaperone</keyword>
<dbReference type="GO" id="GO:0005737">
    <property type="term" value="C:cytoplasm"/>
    <property type="evidence" value="ECO:0007669"/>
    <property type="project" value="UniProtKB-SubCell"/>
</dbReference>
<evidence type="ECO:0000313" key="9">
    <source>
        <dbReference type="Proteomes" id="UP000196475"/>
    </source>
</evidence>
<dbReference type="Pfam" id="PF00403">
    <property type="entry name" value="HMA"/>
    <property type="match status" value="1"/>
</dbReference>
<dbReference type="InterPro" id="IPR006122">
    <property type="entry name" value="HMA_Cu_ion-bd"/>
</dbReference>
<dbReference type="PROSITE" id="PS01047">
    <property type="entry name" value="HMA_1"/>
    <property type="match status" value="1"/>
</dbReference>
<evidence type="ECO:0000256" key="5">
    <source>
        <dbReference type="ARBA" id="ARBA00023008"/>
    </source>
</evidence>
<keyword evidence="3" id="KW-0963">Cytoplasm</keyword>
<evidence type="ECO:0000256" key="2">
    <source>
        <dbReference type="ARBA" id="ARBA00015313"/>
    </source>
</evidence>
<dbReference type="InterPro" id="IPR036163">
    <property type="entry name" value="HMA_dom_sf"/>
</dbReference>